<protein>
    <recommendedName>
        <fullName evidence="3">Hemerythrin-like domain-containing protein</fullName>
    </recommendedName>
</protein>
<sequence length="108" mass="12235">MSPLDGVRALGEEMRALLAGAPPTDPCAAHGHACRCPRPDIEAFVDRLNAEHHDQEERFRALFTRPEPPAHRERLAELDALTDRIDPLLQHLDDTWTATERALGRRWP</sequence>
<evidence type="ECO:0000313" key="1">
    <source>
        <dbReference type="EMBL" id="GAA2327426.1"/>
    </source>
</evidence>
<gene>
    <name evidence="1" type="ORF">GCM10010170_003130</name>
</gene>
<proteinExistence type="predicted"/>
<reference evidence="1 2" key="1">
    <citation type="journal article" date="2019" name="Int. J. Syst. Evol. Microbiol.">
        <title>The Global Catalogue of Microorganisms (GCM) 10K type strain sequencing project: providing services to taxonomists for standard genome sequencing and annotation.</title>
        <authorList>
            <consortium name="The Broad Institute Genomics Platform"/>
            <consortium name="The Broad Institute Genome Sequencing Center for Infectious Disease"/>
            <person name="Wu L."/>
            <person name="Ma J."/>
        </authorList>
    </citation>
    <scope>NUCLEOTIDE SEQUENCE [LARGE SCALE GENOMIC DNA]</scope>
    <source>
        <strain evidence="1 2">JCM 3272</strain>
    </source>
</reference>
<name>A0ABN3FCU2_9ACTN</name>
<comment type="caution">
    <text evidence="1">The sequence shown here is derived from an EMBL/GenBank/DDBJ whole genome shotgun (WGS) entry which is preliminary data.</text>
</comment>
<dbReference type="RefSeq" id="WP_344610353.1">
    <property type="nucleotide sequence ID" value="NZ_BAAARV010000004.1"/>
</dbReference>
<evidence type="ECO:0008006" key="3">
    <source>
        <dbReference type="Google" id="ProtNLM"/>
    </source>
</evidence>
<accession>A0ABN3FCU2</accession>
<dbReference type="Proteomes" id="UP001501444">
    <property type="component" value="Unassembled WGS sequence"/>
</dbReference>
<evidence type="ECO:0000313" key="2">
    <source>
        <dbReference type="Proteomes" id="UP001501444"/>
    </source>
</evidence>
<organism evidence="1 2">
    <name type="scientific">Dactylosporangium salmoneum</name>
    <dbReference type="NCBI Taxonomy" id="53361"/>
    <lineage>
        <taxon>Bacteria</taxon>
        <taxon>Bacillati</taxon>
        <taxon>Actinomycetota</taxon>
        <taxon>Actinomycetes</taxon>
        <taxon>Micromonosporales</taxon>
        <taxon>Micromonosporaceae</taxon>
        <taxon>Dactylosporangium</taxon>
    </lineage>
</organism>
<dbReference type="EMBL" id="BAAARV010000004">
    <property type="protein sequence ID" value="GAA2327426.1"/>
    <property type="molecule type" value="Genomic_DNA"/>
</dbReference>
<keyword evidence="2" id="KW-1185">Reference proteome</keyword>